<dbReference type="Pfam" id="PF05636">
    <property type="entry name" value="HIGH_NTase1"/>
    <property type="match status" value="1"/>
</dbReference>
<feature type="binding site" evidence="2">
    <location>
        <position position="197"/>
    </location>
    <ligand>
        <name>ATP</name>
        <dbReference type="ChEBI" id="CHEBI:30616"/>
    </ligand>
</feature>
<protein>
    <recommendedName>
        <fullName evidence="2">tRNA(Met) cytidine acetate ligase</fullName>
        <ecNumber evidence="2">6.3.4.-</ecNumber>
    </recommendedName>
</protein>
<name>A0A9J6P5I9_9CLOT</name>
<keyword evidence="2" id="KW-0963">Cytoplasm</keyword>
<dbReference type="PANTHER" id="PTHR37825">
    <property type="entry name" value="TRNA(MET) CYTIDINE ACETATE LIGASE"/>
    <property type="match status" value="1"/>
</dbReference>
<dbReference type="NCBIfam" id="NF010191">
    <property type="entry name" value="PRK13670.1"/>
    <property type="match status" value="1"/>
</dbReference>
<keyword evidence="1 2" id="KW-0819">tRNA processing</keyword>
<reference evidence="3" key="2">
    <citation type="submission" date="2021-04" db="EMBL/GenBank/DDBJ databases">
        <authorList>
            <person name="Dong X."/>
        </authorList>
    </citation>
    <scope>NUCLEOTIDE SEQUENCE</scope>
    <source>
        <strain evidence="3">ZWT</strain>
    </source>
</reference>
<comment type="subcellular location">
    <subcellularLocation>
        <location evidence="2">Cytoplasm</location>
    </subcellularLocation>
</comment>
<dbReference type="GO" id="GO:0006400">
    <property type="term" value="P:tRNA modification"/>
    <property type="evidence" value="ECO:0007669"/>
    <property type="project" value="UniProtKB-UniRule"/>
</dbReference>
<sequence length="408" mass="46351">MNITGIITEYNPFHNGHIYHINKSKEQTSSDAIVCVMSGNFVQRGVPAIIDKWERAKFALDNGVDLLLEIPTVYAISSAEFFAYGSVATLNSLGCVNNICFGSELGDINILKTIAEILVEEPQQYRSLLKQRLNNGASFPAARSFALSQYILDNSLLNISSDNLNTILNSSNNILGIEYCKSLIKLNSSMTPYTIQRRGSAYNETKLLTEFASATSIRKFIYENKEINNLASFLPSNIYKHLNLLKTREYDFVNPNKAFSYIKYKLLMDPSSILSLPDLEEGMGNRILDAFIKSNTLEEAVNKIKSKRYTFTRIYRLLFQLYLGFDKISYKHLRSIKPSYIRVLGFNSKGKEILNQIKKNIDIPLIASVTKKHNSILSHDIKATNLYSLLNNNVKYGDDFYKKPYILK</sequence>
<dbReference type="SUPFAM" id="SSF52374">
    <property type="entry name" value="Nucleotidylyl transferase"/>
    <property type="match status" value="1"/>
</dbReference>
<keyword evidence="2" id="KW-0067">ATP-binding</keyword>
<gene>
    <name evidence="2" type="primary">tmcAL</name>
    <name evidence="3" type="ORF">KDK92_15195</name>
</gene>
<dbReference type="GO" id="GO:0016879">
    <property type="term" value="F:ligase activity, forming carbon-nitrogen bonds"/>
    <property type="evidence" value="ECO:0007669"/>
    <property type="project" value="UniProtKB-UniRule"/>
</dbReference>
<evidence type="ECO:0000256" key="2">
    <source>
        <dbReference type="HAMAP-Rule" id="MF_01539"/>
    </source>
</evidence>
<evidence type="ECO:0000313" key="3">
    <source>
        <dbReference type="EMBL" id="MCM1991077.1"/>
    </source>
</evidence>
<comment type="function">
    <text evidence="2">Catalyzes the formation of N(4)-acetylcytidine (ac(4)C) at the wobble position of elongator tRNA(Met), using acetate and ATP as substrates. First activates an acetate ion to form acetyladenylate (Ac-AMP) and then transfers the acetyl group to tRNA to form ac(4)C34.</text>
</comment>
<dbReference type="GO" id="GO:0005737">
    <property type="term" value="C:cytoplasm"/>
    <property type="evidence" value="ECO:0007669"/>
    <property type="project" value="UniProtKB-SubCell"/>
</dbReference>
<dbReference type="AlphaFoldDB" id="A0A9J6P5I9"/>
<dbReference type="EC" id="6.3.4.-" evidence="2"/>
<keyword evidence="2" id="KW-0820">tRNA-binding</keyword>
<comment type="caution">
    <text evidence="2">Lacks conserved residue(s) required for the propagation of feature annotation.</text>
</comment>
<dbReference type="RefSeq" id="WP_250860183.1">
    <property type="nucleotide sequence ID" value="NZ_JAGSOJ010000003.1"/>
</dbReference>
<dbReference type="InterPro" id="IPR008513">
    <property type="entry name" value="tRNA(Met)_cyd_acetate_ligase"/>
</dbReference>
<proteinExistence type="inferred from homology"/>
<reference evidence="3" key="1">
    <citation type="journal article" date="2021" name="mSystems">
        <title>Bacteria and Archaea Synergistically Convert Glycine Betaine to Biogenic Methane in the Formosa Cold Seep of the South China Sea.</title>
        <authorList>
            <person name="Li L."/>
            <person name="Zhang W."/>
            <person name="Zhang S."/>
            <person name="Song L."/>
            <person name="Sun Q."/>
            <person name="Zhang H."/>
            <person name="Xiang H."/>
            <person name="Dong X."/>
        </authorList>
    </citation>
    <scope>NUCLEOTIDE SEQUENCE</scope>
    <source>
        <strain evidence="3">ZWT</strain>
    </source>
</reference>
<feature type="binding site" evidence="2">
    <location>
        <begin position="7"/>
        <end position="20"/>
    </location>
    <ligand>
        <name>ATP</name>
        <dbReference type="ChEBI" id="CHEBI:30616"/>
    </ligand>
</feature>
<dbReference type="InterPro" id="IPR014729">
    <property type="entry name" value="Rossmann-like_a/b/a_fold"/>
</dbReference>
<evidence type="ECO:0000256" key="1">
    <source>
        <dbReference type="ARBA" id="ARBA00022694"/>
    </source>
</evidence>
<keyword evidence="2" id="KW-0436">Ligase</keyword>
<dbReference type="PANTHER" id="PTHR37825:SF1">
    <property type="entry name" value="TRNA(MET) CYTIDINE ACETATE LIGASE"/>
    <property type="match status" value="1"/>
</dbReference>
<evidence type="ECO:0000313" key="4">
    <source>
        <dbReference type="Proteomes" id="UP001056429"/>
    </source>
</evidence>
<keyword evidence="4" id="KW-1185">Reference proteome</keyword>
<dbReference type="GO" id="GO:0005524">
    <property type="term" value="F:ATP binding"/>
    <property type="evidence" value="ECO:0007669"/>
    <property type="project" value="UniProtKB-KW"/>
</dbReference>
<organism evidence="3 4">
    <name type="scientific">Oceanirhabdus seepicola</name>
    <dbReference type="NCBI Taxonomy" id="2828781"/>
    <lineage>
        <taxon>Bacteria</taxon>
        <taxon>Bacillati</taxon>
        <taxon>Bacillota</taxon>
        <taxon>Clostridia</taxon>
        <taxon>Eubacteriales</taxon>
        <taxon>Clostridiaceae</taxon>
        <taxon>Oceanirhabdus</taxon>
    </lineage>
</organism>
<dbReference type="EMBL" id="JAGSOJ010000003">
    <property type="protein sequence ID" value="MCM1991077.1"/>
    <property type="molecule type" value="Genomic_DNA"/>
</dbReference>
<dbReference type="HAMAP" id="MF_01539">
    <property type="entry name" value="TmcAL"/>
    <property type="match status" value="1"/>
</dbReference>
<dbReference type="GO" id="GO:0000049">
    <property type="term" value="F:tRNA binding"/>
    <property type="evidence" value="ECO:0007669"/>
    <property type="project" value="UniProtKB-KW"/>
</dbReference>
<comment type="caution">
    <text evidence="3">The sequence shown here is derived from an EMBL/GenBank/DDBJ whole genome shotgun (WGS) entry which is preliminary data.</text>
</comment>
<feature type="binding site" evidence="2">
    <location>
        <position position="102"/>
    </location>
    <ligand>
        <name>ATP</name>
        <dbReference type="ChEBI" id="CHEBI:30616"/>
    </ligand>
</feature>
<keyword evidence="2" id="KW-0547">Nucleotide-binding</keyword>
<dbReference type="Gene3D" id="3.40.50.620">
    <property type="entry name" value="HUPs"/>
    <property type="match status" value="1"/>
</dbReference>
<keyword evidence="2" id="KW-0694">RNA-binding</keyword>
<comment type="similarity">
    <text evidence="2">Belongs to the TmcAL family.</text>
</comment>
<comment type="catalytic activity">
    <reaction evidence="2">
        <text>cytidine(34) in elongator tRNA(Met) + acetate + ATP = N(4)-acetylcytidine(34) in elongator tRNA(Met) + AMP + diphosphate</text>
        <dbReference type="Rhea" id="RHEA:58144"/>
        <dbReference type="Rhea" id="RHEA-COMP:10693"/>
        <dbReference type="Rhea" id="RHEA-COMP:10694"/>
        <dbReference type="ChEBI" id="CHEBI:30089"/>
        <dbReference type="ChEBI" id="CHEBI:30616"/>
        <dbReference type="ChEBI" id="CHEBI:33019"/>
        <dbReference type="ChEBI" id="CHEBI:74900"/>
        <dbReference type="ChEBI" id="CHEBI:82748"/>
        <dbReference type="ChEBI" id="CHEBI:456215"/>
    </reaction>
</comment>
<accession>A0A9J6P5I9</accession>
<feature type="binding site" evidence="2">
    <location>
        <position position="172"/>
    </location>
    <ligand>
        <name>ATP</name>
        <dbReference type="ChEBI" id="CHEBI:30616"/>
    </ligand>
</feature>
<dbReference type="Proteomes" id="UP001056429">
    <property type="component" value="Unassembled WGS sequence"/>
</dbReference>